<dbReference type="GO" id="GO:0016491">
    <property type="term" value="F:oxidoreductase activity"/>
    <property type="evidence" value="ECO:0007669"/>
    <property type="project" value="TreeGrafter"/>
</dbReference>
<dbReference type="EMBL" id="JANATA010000002">
    <property type="protein sequence ID" value="MCP3427765.1"/>
    <property type="molecule type" value="Genomic_DNA"/>
</dbReference>
<dbReference type="InterPro" id="IPR008254">
    <property type="entry name" value="Flavodoxin/NO_synth"/>
</dbReference>
<evidence type="ECO:0000313" key="5">
    <source>
        <dbReference type="EMBL" id="MCP3427765.1"/>
    </source>
</evidence>
<name>A0AA42BKI7_9ALTE</name>
<keyword evidence="2" id="KW-0285">Flavoprotein</keyword>
<accession>A0AA42BKI7</accession>
<dbReference type="PROSITE" id="PS50902">
    <property type="entry name" value="FLAVODOXIN_LIKE"/>
    <property type="match status" value="1"/>
</dbReference>
<evidence type="ECO:0000256" key="1">
    <source>
        <dbReference type="ARBA" id="ARBA00001917"/>
    </source>
</evidence>
<organism evidence="5 6">
    <name type="scientific">Opacimonas viscosa</name>
    <dbReference type="NCBI Taxonomy" id="2961944"/>
    <lineage>
        <taxon>Bacteria</taxon>
        <taxon>Pseudomonadati</taxon>
        <taxon>Pseudomonadota</taxon>
        <taxon>Gammaproteobacteria</taxon>
        <taxon>Alteromonadales</taxon>
        <taxon>Alteromonadaceae</taxon>
        <taxon>Opacimonas</taxon>
    </lineage>
</organism>
<comment type="cofactor">
    <cofactor evidence="1">
        <name>FMN</name>
        <dbReference type="ChEBI" id="CHEBI:58210"/>
    </cofactor>
</comment>
<dbReference type="SUPFAM" id="SSF52218">
    <property type="entry name" value="Flavoproteins"/>
    <property type="match status" value="1"/>
</dbReference>
<reference evidence="5" key="1">
    <citation type="submission" date="2022-07" db="EMBL/GenBank/DDBJ databases">
        <title>Characterization of the Novel Bacterium Alteromonas immobilis LMIT006 and Alteromonas gregis LMIT007.</title>
        <authorList>
            <person name="Lin X."/>
        </authorList>
    </citation>
    <scope>NUCLEOTIDE SEQUENCE</scope>
    <source>
        <strain evidence="5">LMIT007</strain>
    </source>
</reference>
<evidence type="ECO:0000256" key="2">
    <source>
        <dbReference type="ARBA" id="ARBA00022630"/>
    </source>
</evidence>
<evidence type="ECO:0000259" key="4">
    <source>
        <dbReference type="PROSITE" id="PS50902"/>
    </source>
</evidence>
<protein>
    <submittedName>
        <fullName evidence="5">Flavodoxin domain-containing protein</fullName>
    </submittedName>
</protein>
<dbReference type="Pfam" id="PF00258">
    <property type="entry name" value="Flavodoxin_1"/>
    <property type="match status" value="1"/>
</dbReference>
<keyword evidence="3" id="KW-0288">FMN</keyword>
<dbReference type="AlphaFoldDB" id="A0AA42BKI7"/>
<dbReference type="Proteomes" id="UP001165413">
    <property type="component" value="Unassembled WGS sequence"/>
</dbReference>
<dbReference type="GO" id="GO:0010181">
    <property type="term" value="F:FMN binding"/>
    <property type="evidence" value="ECO:0007669"/>
    <property type="project" value="InterPro"/>
</dbReference>
<dbReference type="GO" id="GO:0005829">
    <property type="term" value="C:cytosol"/>
    <property type="evidence" value="ECO:0007669"/>
    <property type="project" value="TreeGrafter"/>
</dbReference>
<evidence type="ECO:0000313" key="6">
    <source>
        <dbReference type="Proteomes" id="UP001165413"/>
    </source>
</evidence>
<sequence length="148" mass="16084">MANIGILVGSVYGNAQNVAEQAAEFLTNNGHEVITETDPDLGILDDHDAIFVVTSTTGMGDVPPNLELFFADAKDLMPMQTGKKFAVAALGDSSYCESYCGAGKQFFALLSDLQGEPIQPLLEIDAMETFEPEKDVLAWLEEHHDKFN</sequence>
<dbReference type="GO" id="GO:0050660">
    <property type="term" value="F:flavin adenine dinucleotide binding"/>
    <property type="evidence" value="ECO:0007669"/>
    <property type="project" value="TreeGrafter"/>
</dbReference>
<gene>
    <name evidence="5" type="ORF">NLF92_02275</name>
</gene>
<dbReference type="Gene3D" id="3.40.50.360">
    <property type="match status" value="1"/>
</dbReference>
<dbReference type="PANTHER" id="PTHR19384">
    <property type="entry name" value="NITRIC OXIDE SYNTHASE-RELATED"/>
    <property type="match status" value="1"/>
</dbReference>
<feature type="domain" description="Flavodoxin-like" evidence="4">
    <location>
        <begin position="4"/>
        <end position="144"/>
    </location>
</feature>
<comment type="caution">
    <text evidence="5">The sequence shown here is derived from an EMBL/GenBank/DDBJ whole genome shotgun (WGS) entry which is preliminary data.</text>
</comment>
<dbReference type="InterPro" id="IPR029039">
    <property type="entry name" value="Flavoprotein-like_sf"/>
</dbReference>
<dbReference type="RefSeq" id="WP_254098444.1">
    <property type="nucleotide sequence ID" value="NZ_JANATA010000002.1"/>
</dbReference>
<proteinExistence type="predicted"/>
<dbReference type="PANTHER" id="PTHR19384:SF128">
    <property type="entry name" value="NADPH OXIDOREDUCTASE A"/>
    <property type="match status" value="1"/>
</dbReference>
<keyword evidence="6" id="KW-1185">Reference proteome</keyword>
<evidence type="ECO:0000256" key="3">
    <source>
        <dbReference type="ARBA" id="ARBA00022643"/>
    </source>
</evidence>